<dbReference type="GO" id="GO:0003677">
    <property type="term" value="F:DNA binding"/>
    <property type="evidence" value="ECO:0007669"/>
    <property type="project" value="UniProtKB-UniRule"/>
</dbReference>
<evidence type="ECO:0000313" key="7">
    <source>
        <dbReference type="Proteomes" id="UP000698240"/>
    </source>
</evidence>
<dbReference type="EMBL" id="JAASAN010000008">
    <property type="protein sequence ID" value="NIL28209.1"/>
    <property type="molecule type" value="Genomic_DNA"/>
</dbReference>
<protein>
    <submittedName>
        <fullName evidence="5">Transcriptional regulator</fullName>
    </submittedName>
</protein>
<gene>
    <name evidence="4" type="ORF">DA391_04560</name>
    <name evidence="5" type="ORF">HB980_16860</name>
</gene>
<feature type="DNA-binding region" description="OmpR/PhoB-type" evidence="2">
    <location>
        <begin position="1"/>
        <end position="97"/>
    </location>
</feature>
<dbReference type="SMART" id="SM00862">
    <property type="entry name" value="Trans_reg_C"/>
    <property type="match status" value="1"/>
</dbReference>
<evidence type="ECO:0000313" key="6">
    <source>
        <dbReference type="Proteomes" id="UP000240908"/>
    </source>
</evidence>
<dbReference type="KEGG" id="yma:DA391_04560"/>
<feature type="domain" description="OmpR/PhoB-type" evidence="3">
    <location>
        <begin position="1"/>
        <end position="97"/>
    </location>
</feature>
<dbReference type="AlphaFoldDB" id="A0A2R4NLJ8"/>
<dbReference type="InterPro" id="IPR001867">
    <property type="entry name" value="OmpR/PhoB-type_DNA-bd"/>
</dbReference>
<dbReference type="InterPro" id="IPR016032">
    <property type="entry name" value="Sig_transdc_resp-reg_C-effctor"/>
</dbReference>
<evidence type="ECO:0000259" key="3">
    <source>
        <dbReference type="PROSITE" id="PS51755"/>
    </source>
</evidence>
<reference evidence="4" key="1">
    <citation type="journal article" date="2018" name="Genome Announc.">
        <title>First complete genome sequence of Yersinia massiliensis.</title>
        <authorList>
            <person name="Thomas M.C."/>
            <person name="Arling V."/>
            <person name="Goji N."/>
            <person name="Janzen T.W."/>
            <person name="Duceppe M.-O."/>
            <person name="Mathews A."/>
            <person name="Carrillo C."/>
            <person name="Amoako K."/>
        </authorList>
    </citation>
    <scope>NUCLEOTIDE SEQUENCE</scope>
    <source>
        <strain evidence="4">GTA</strain>
    </source>
</reference>
<evidence type="ECO:0000313" key="4">
    <source>
        <dbReference type="EMBL" id="AVX36994.1"/>
    </source>
</evidence>
<keyword evidence="1 2" id="KW-0238">DNA-binding</keyword>
<organism evidence="5 7">
    <name type="scientific">Yersinia massiliensis</name>
    <dbReference type="NCBI Taxonomy" id="419257"/>
    <lineage>
        <taxon>Bacteria</taxon>
        <taxon>Pseudomonadati</taxon>
        <taxon>Pseudomonadota</taxon>
        <taxon>Gammaproteobacteria</taxon>
        <taxon>Enterobacterales</taxon>
        <taxon>Yersiniaceae</taxon>
        <taxon>Yersinia</taxon>
    </lineage>
</organism>
<dbReference type="Pfam" id="PF00486">
    <property type="entry name" value="Trans_reg_C"/>
    <property type="match status" value="1"/>
</dbReference>
<accession>A0A2R4NLJ8</accession>
<dbReference type="Gene3D" id="1.10.10.10">
    <property type="entry name" value="Winged helix-like DNA-binding domain superfamily/Winged helix DNA-binding domain"/>
    <property type="match status" value="1"/>
</dbReference>
<reference evidence="5" key="2">
    <citation type="submission" date="2020-03" db="EMBL/GenBank/DDBJ databases">
        <authorList>
            <person name="Kislichkina A."/>
            <person name="Dentovskaya S."/>
            <person name="Shaikhutdinov R."/>
            <person name="Ivanov S."/>
            <person name="Sizova A."/>
            <person name="Solomentsev V."/>
            <person name="Bogun A."/>
        </authorList>
    </citation>
    <scope>NUCLEOTIDE SEQUENCE</scope>
    <source>
        <strain evidence="5">SCPM-O-B-8025</strain>
    </source>
</reference>
<evidence type="ECO:0000256" key="1">
    <source>
        <dbReference type="ARBA" id="ARBA00023125"/>
    </source>
</evidence>
<dbReference type="PROSITE" id="PS51755">
    <property type="entry name" value="OMPR_PHOB"/>
    <property type="match status" value="1"/>
</dbReference>
<dbReference type="SUPFAM" id="SSF46894">
    <property type="entry name" value="C-terminal effector domain of the bipartite response regulators"/>
    <property type="match status" value="1"/>
</dbReference>
<keyword evidence="6" id="KW-1185">Reference proteome</keyword>
<dbReference type="GO" id="GO:0000160">
    <property type="term" value="P:phosphorelay signal transduction system"/>
    <property type="evidence" value="ECO:0007669"/>
    <property type="project" value="InterPro"/>
</dbReference>
<evidence type="ECO:0000256" key="2">
    <source>
        <dbReference type="PROSITE-ProRule" id="PRU01091"/>
    </source>
</evidence>
<dbReference type="GO" id="GO:0006355">
    <property type="term" value="P:regulation of DNA-templated transcription"/>
    <property type="evidence" value="ECO:0007669"/>
    <property type="project" value="InterPro"/>
</dbReference>
<dbReference type="RefSeq" id="WP_050082240.1">
    <property type="nucleotide sequence ID" value="NZ_CABHYR010000007.1"/>
</dbReference>
<dbReference type="CDD" id="cd00383">
    <property type="entry name" value="trans_reg_C"/>
    <property type="match status" value="1"/>
</dbReference>
<sequence>MDEIVIGNIKFTPDKRILNKGGVVVKMRNKESEVLHLLCHHYPSTLSREDLEKEIWGDSYVTDNTLTQTISNLRHALDDKDHELVMTIPKKGYCISTQPILTSSDSSQNLILSEDESTRNFVSEFIILMPKGINNFYKTSVVLLLVVCCIASFSLTSIHHQIKINDVGSLPILIGLDATSDSDFLLKFNKKPYIFLKKRSDGEYIACKYNEGELICEKK</sequence>
<proteinExistence type="predicted"/>
<dbReference type="InterPro" id="IPR036388">
    <property type="entry name" value="WH-like_DNA-bd_sf"/>
</dbReference>
<dbReference type="Proteomes" id="UP000240908">
    <property type="component" value="Chromosome"/>
</dbReference>
<name>A0A2R4NLJ8_9GAMM</name>
<dbReference type="EMBL" id="CP028487">
    <property type="protein sequence ID" value="AVX36994.1"/>
    <property type="molecule type" value="Genomic_DNA"/>
</dbReference>
<dbReference type="Proteomes" id="UP000698240">
    <property type="component" value="Unassembled WGS sequence"/>
</dbReference>
<evidence type="ECO:0000313" key="5">
    <source>
        <dbReference type="EMBL" id="NIL28209.1"/>
    </source>
</evidence>